<dbReference type="InterPro" id="IPR024041">
    <property type="entry name" value="NH4_transpt_AmtB-like_dom"/>
</dbReference>
<feature type="transmembrane region" description="Helical" evidence="6">
    <location>
        <begin position="221"/>
        <end position="247"/>
    </location>
</feature>
<evidence type="ECO:0000313" key="8">
    <source>
        <dbReference type="EMBL" id="CAF0879396.1"/>
    </source>
</evidence>
<dbReference type="Proteomes" id="UP000663829">
    <property type="component" value="Unassembled WGS sequence"/>
</dbReference>
<feature type="compositionally biased region" description="Basic and acidic residues" evidence="5">
    <location>
        <begin position="345"/>
        <end position="354"/>
    </location>
</feature>
<evidence type="ECO:0000313" key="11">
    <source>
        <dbReference type="EMBL" id="CAF4049949.1"/>
    </source>
</evidence>
<dbReference type="EMBL" id="CAJOBA010037838">
    <property type="protein sequence ID" value="CAF4049949.1"/>
    <property type="molecule type" value="Genomic_DNA"/>
</dbReference>
<accession>A0A813Y6M1</accession>
<dbReference type="GO" id="GO:0097272">
    <property type="term" value="P:ammonium homeostasis"/>
    <property type="evidence" value="ECO:0007669"/>
    <property type="project" value="TreeGrafter"/>
</dbReference>
<feature type="compositionally biased region" description="Polar residues" evidence="5">
    <location>
        <begin position="317"/>
        <end position="343"/>
    </location>
</feature>
<dbReference type="Proteomes" id="UP000677228">
    <property type="component" value="Unassembled WGS sequence"/>
</dbReference>
<keyword evidence="12" id="KW-1185">Reference proteome</keyword>
<feature type="region of interest" description="Disordered" evidence="5">
    <location>
        <begin position="317"/>
        <end position="354"/>
    </location>
</feature>
<evidence type="ECO:0000259" key="7">
    <source>
        <dbReference type="Pfam" id="PF00909"/>
    </source>
</evidence>
<dbReference type="Pfam" id="PF00909">
    <property type="entry name" value="Ammonium_transp"/>
    <property type="match status" value="1"/>
</dbReference>
<evidence type="ECO:0000256" key="5">
    <source>
        <dbReference type="SAM" id="MobiDB-lite"/>
    </source>
</evidence>
<dbReference type="Proteomes" id="UP000681722">
    <property type="component" value="Unassembled WGS sequence"/>
</dbReference>
<dbReference type="AlphaFoldDB" id="A0A813Y6M1"/>
<feature type="transmembrane region" description="Helical" evidence="6">
    <location>
        <begin position="21"/>
        <end position="40"/>
    </location>
</feature>
<feature type="transmembrane region" description="Helical" evidence="6">
    <location>
        <begin position="100"/>
        <end position="118"/>
    </location>
</feature>
<sequence length="354" mass="39031">MFDFRWKEIYYDLEINNFRRYFFSVLLLILQIVFIILFGVHSEYNLRQRDSSGHVIAETFDEPPERADVDSFYPMFQDVHPSFYAGTAYGDGRLRAVTNTYISICSSVLCTFIMSAFLGKGKKEIIHIQNATLAGGIAVGCVVNKNIGLFGAMIIGSLAGIISTVGYKHLLERLRLHIHDTCGVHNLHGMPGVLSGLEGLSAQCYGGGVNRPVHLQVAYQAAALFLTLGMAIVGGLFTGALLLLPIFHTPDQDTHFDGSLNWIVPYDFVAETSAITQLAKKHVHINVPVLNDRPSTVGEISGEFSFSGANQYGPNTIHYTQTNEMSSPSHRQSSFIRSDSQASPHLERSRVGTV</sequence>
<dbReference type="EMBL" id="CAJNOK010016288">
    <property type="protein sequence ID" value="CAF1242426.1"/>
    <property type="molecule type" value="Genomic_DNA"/>
</dbReference>
<keyword evidence="3 6" id="KW-1133">Transmembrane helix</keyword>
<dbReference type="InterPro" id="IPR029020">
    <property type="entry name" value="Ammonium/urea_transptr"/>
</dbReference>
<dbReference type="OrthoDB" id="534912at2759"/>
<dbReference type="PANTHER" id="PTHR11730:SF60">
    <property type="entry name" value="RH50, ISOFORM D"/>
    <property type="match status" value="1"/>
</dbReference>
<evidence type="ECO:0000256" key="4">
    <source>
        <dbReference type="ARBA" id="ARBA00023136"/>
    </source>
</evidence>
<organism evidence="8 12">
    <name type="scientific">Didymodactylos carnosus</name>
    <dbReference type="NCBI Taxonomy" id="1234261"/>
    <lineage>
        <taxon>Eukaryota</taxon>
        <taxon>Metazoa</taxon>
        <taxon>Spiralia</taxon>
        <taxon>Gnathifera</taxon>
        <taxon>Rotifera</taxon>
        <taxon>Eurotatoria</taxon>
        <taxon>Bdelloidea</taxon>
        <taxon>Philodinida</taxon>
        <taxon>Philodinidae</taxon>
        <taxon>Didymodactylos</taxon>
    </lineage>
</organism>
<evidence type="ECO:0000256" key="2">
    <source>
        <dbReference type="ARBA" id="ARBA00022692"/>
    </source>
</evidence>
<keyword evidence="2 6" id="KW-0812">Transmembrane</keyword>
<evidence type="ECO:0000313" key="12">
    <source>
        <dbReference type="Proteomes" id="UP000663829"/>
    </source>
</evidence>
<evidence type="ECO:0000256" key="6">
    <source>
        <dbReference type="SAM" id="Phobius"/>
    </source>
</evidence>
<keyword evidence="4 6" id="KW-0472">Membrane</keyword>
<name>A0A813Y6M1_9BILA</name>
<evidence type="ECO:0000256" key="1">
    <source>
        <dbReference type="ARBA" id="ARBA00004141"/>
    </source>
</evidence>
<evidence type="ECO:0000313" key="10">
    <source>
        <dbReference type="EMBL" id="CAF3665839.1"/>
    </source>
</evidence>
<dbReference type="EMBL" id="CAJOBC010001237">
    <property type="protein sequence ID" value="CAF3665839.1"/>
    <property type="molecule type" value="Genomic_DNA"/>
</dbReference>
<comment type="subcellular location">
    <subcellularLocation>
        <location evidence="1">Membrane</location>
        <topology evidence="1">Multi-pass membrane protein</topology>
    </subcellularLocation>
</comment>
<dbReference type="GO" id="GO:0005886">
    <property type="term" value="C:plasma membrane"/>
    <property type="evidence" value="ECO:0007669"/>
    <property type="project" value="TreeGrafter"/>
</dbReference>
<comment type="caution">
    <text evidence="8">The sequence shown here is derived from an EMBL/GenBank/DDBJ whole genome shotgun (WGS) entry which is preliminary data.</text>
</comment>
<dbReference type="EMBL" id="CAJNOQ010001237">
    <property type="protein sequence ID" value="CAF0879396.1"/>
    <property type="molecule type" value="Genomic_DNA"/>
</dbReference>
<gene>
    <name evidence="8" type="ORF">GPM918_LOCUS7528</name>
    <name evidence="9" type="ORF">OVA965_LOCUS25889</name>
    <name evidence="10" type="ORF">SRO942_LOCUS7528</name>
    <name evidence="11" type="ORF">TMI583_LOCUS26622</name>
</gene>
<protein>
    <recommendedName>
        <fullName evidence="7">Ammonium transporter AmtB-like domain-containing protein</fullName>
    </recommendedName>
</protein>
<dbReference type="Proteomes" id="UP000682733">
    <property type="component" value="Unassembled WGS sequence"/>
</dbReference>
<feature type="transmembrane region" description="Helical" evidence="6">
    <location>
        <begin position="149"/>
        <end position="167"/>
    </location>
</feature>
<evidence type="ECO:0000256" key="3">
    <source>
        <dbReference type="ARBA" id="ARBA00022989"/>
    </source>
</evidence>
<evidence type="ECO:0000313" key="9">
    <source>
        <dbReference type="EMBL" id="CAF1242426.1"/>
    </source>
</evidence>
<dbReference type="Gene3D" id="1.10.3430.10">
    <property type="entry name" value="Ammonium transporter AmtB like domains"/>
    <property type="match status" value="1"/>
</dbReference>
<feature type="domain" description="Ammonium transporter AmtB-like" evidence="7">
    <location>
        <begin position="83"/>
        <end position="246"/>
    </location>
</feature>
<dbReference type="SUPFAM" id="SSF111352">
    <property type="entry name" value="Ammonium transporter"/>
    <property type="match status" value="1"/>
</dbReference>
<dbReference type="GO" id="GO:0008519">
    <property type="term" value="F:ammonium channel activity"/>
    <property type="evidence" value="ECO:0007669"/>
    <property type="project" value="InterPro"/>
</dbReference>
<dbReference type="PANTHER" id="PTHR11730">
    <property type="entry name" value="AMMONIUM TRANSPORTER"/>
    <property type="match status" value="1"/>
</dbReference>
<reference evidence="8" key="1">
    <citation type="submission" date="2021-02" db="EMBL/GenBank/DDBJ databases">
        <authorList>
            <person name="Nowell W R."/>
        </authorList>
    </citation>
    <scope>NUCLEOTIDE SEQUENCE</scope>
</reference>
<proteinExistence type="predicted"/>